<accession>A0ABV8Q564</accession>
<reference evidence="2" key="1">
    <citation type="journal article" date="2019" name="Int. J. Syst. Evol. Microbiol.">
        <title>The Global Catalogue of Microorganisms (GCM) 10K type strain sequencing project: providing services to taxonomists for standard genome sequencing and annotation.</title>
        <authorList>
            <consortium name="The Broad Institute Genomics Platform"/>
            <consortium name="The Broad Institute Genome Sequencing Center for Infectious Disease"/>
            <person name="Wu L."/>
            <person name="Ma J."/>
        </authorList>
    </citation>
    <scope>NUCLEOTIDE SEQUENCE [LARGE SCALE GENOMIC DNA]</scope>
    <source>
        <strain evidence="2">CGMCC 1.10363</strain>
    </source>
</reference>
<evidence type="ECO:0000313" key="1">
    <source>
        <dbReference type="EMBL" id="MFC4242959.1"/>
    </source>
</evidence>
<comment type="caution">
    <text evidence="1">The sequence shown here is derived from an EMBL/GenBank/DDBJ whole genome shotgun (WGS) entry which is preliminary data.</text>
</comment>
<dbReference type="Proteomes" id="UP001595900">
    <property type="component" value="Unassembled WGS sequence"/>
</dbReference>
<dbReference type="EMBL" id="JBHSCN010000004">
    <property type="protein sequence ID" value="MFC4242959.1"/>
    <property type="molecule type" value="Genomic_DNA"/>
</dbReference>
<name>A0ABV8Q564_9MICO</name>
<evidence type="ECO:0008006" key="3">
    <source>
        <dbReference type="Google" id="ProtNLM"/>
    </source>
</evidence>
<keyword evidence="2" id="KW-1185">Reference proteome</keyword>
<evidence type="ECO:0000313" key="2">
    <source>
        <dbReference type="Proteomes" id="UP001595900"/>
    </source>
</evidence>
<proteinExistence type="predicted"/>
<gene>
    <name evidence="1" type="ORF">ACFOYW_06215</name>
</gene>
<dbReference type="RefSeq" id="WP_390227923.1">
    <property type="nucleotide sequence ID" value="NZ_JBHSCN010000004.1"/>
</dbReference>
<protein>
    <recommendedName>
        <fullName evidence="3">Transposase</fullName>
    </recommendedName>
</protein>
<organism evidence="1 2">
    <name type="scientific">Gryllotalpicola reticulitermitis</name>
    <dbReference type="NCBI Taxonomy" id="1184153"/>
    <lineage>
        <taxon>Bacteria</taxon>
        <taxon>Bacillati</taxon>
        <taxon>Actinomycetota</taxon>
        <taxon>Actinomycetes</taxon>
        <taxon>Micrococcales</taxon>
        <taxon>Microbacteriaceae</taxon>
        <taxon>Gryllotalpicola</taxon>
    </lineage>
</organism>
<sequence>MSVRCGCSRRRGRSTRTHPETLWQRQEEIDGGQRAGVTPDAAEEIKRLKKENAELRRANEILKFPSVFFAKELDVPLPLNYSLDSLWAYTASSVWTPNRRGAQVRRAAGSRGTFASLPPKQHLVSSGQRHSALMSRAVRDEDALGRERFRLPFGG</sequence>